<reference evidence="4 5" key="1">
    <citation type="submission" date="2014-04" db="EMBL/GenBank/DDBJ databases">
        <title>Genome evolution of avian class.</title>
        <authorList>
            <person name="Zhang G."/>
            <person name="Li C."/>
        </authorList>
    </citation>
    <scope>NUCLEOTIDE SEQUENCE [LARGE SCALE GENOMIC DNA]</scope>
    <source>
        <strain evidence="4">BGI_N333</strain>
    </source>
</reference>
<dbReference type="PROSITE" id="PS00290">
    <property type="entry name" value="IG_MHC"/>
    <property type="match status" value="2"/>
</dbReference>
<feature type="region of interest" description="Disordered" evidence="2">
    <location>
        <begin position="78"/>
        <end position="121"/>
    </location>
</feature>
<protein>
    <submittedName>
        <fullName evidence="4">Ig alpha-1 chain C region</fullName>
    </submittedName>
</protein>
<dbReference type="InterPro" id="IPR003597">
    <property type="entry name" value="Ig_C1-set"/>
</dbReference>
<dbReference type="InterPro" id="IPR036179">
    <property type="entry name" value="Ig-like_dom_sf"/>
</dbReference>
<dbReference type="Gene3D" id="2.60.40.10">
    <property type="entry name" value="Immunoglobulins"/>
    <property type="match status" value="3"/>
</dbReference>
<dbReference type="InterPro" id="IPR003006">
    <property type="entry name" value="Ig/MHC_CS"/>
</dbReference>
<feature type="domain" description="Ig-like" evidence="3">
    <location>
        <begin position="234"/>
        <end position="332"/>
    </location>
</feature>
<dbReference type="InterPro" id="IPR013783">
    <property type="entry name" value="Ig-like_fold"/>
</dbReference>
<name>A0A091RUN3_NESNO</name>
<feature type="non-terminal residue" evidence="4">
    <location>
        <position position="1"/>
    </location>
</feature>
<dbReference type="PANTHER" id="PTHR23411">
    <property type="entry name" value="TAPASIN"/>
    <property type="match status" value="1"/>
</dbReference>
<evidence type="ECO:0000256" key="2">
    <source>
        <dbReference type="SAM" id="MobiDB-lite"/>
    </source>
</evidence>
<sequence length="355" mass="38683">SPNVYPLLPCEQTDSVSIGCLAKDFFPTPISLTWNSNVHGDNETFPVQWIESSYSVSSQLTIPATSLSGETFQCKVEHSSTHSTKTVTIRAPRPPPQPPREPPGAPVWTSTPTPALSHPPLDVKPQVEATIVPPSLEDLYLKQNASISCVVSNLKSTQDVKFSWSRDKGSALDATTGPAEKLANGFYRLSSSLKICAEEWNSGERFSCSVSIPELQESITRSIRKVTDTAVKPPTVYVFPPPSDELVLQETATLTCLATGFSPKDILVTWTQQDHPVSSESFSTFGPKAEGDTFTLYSMLKVPVVEWQRGDTFSCIVGHDGIPLTFIQKNLDKSLGKPTMVNVSVVLSDSDVTCY</sequence>
<organism evidence="4 5">
    <name type="scientific">Nestor notabilis</name>
    <name type="common">Kea</name>
    <dbReference type="NCBI Taxonomy" id="176057"/>
    <lineage>
        <taxon>Eukaryota</taxon>
        <taxon>Metazoa</taxon>
        <taxon>Chordata</taxon>
        <taxon>Craniata</taxon>
        <taxon>Vertebrata</taxon>
        <taxon>Euteleostomi</taxon>
        <taxon>Archelosauria</taxon>
        <taxon>Archosauria</taxon>
        <taxon>Dinosauria</taxon>
        <taxon>Saurischia</taxon>
        <taxon>Theropoda</taxon>
        <taxon>Coelurosauria</taxon>
        <taxon>Aves</taxon>
        <taxon>Neognathae</taxon>
        <taxon>Neoaves</taxon>
        <taxon>Telluraves</taxon>
        <taxon>Australaves</taxon>
        <taxon>Psittaciformes</taxon>
        <taxon>Psittacidae</taxon>
        <taxon>Nestor</taxon>
    </lineage>
</organism>
<dbReference type="Proteomes" id="UP000053840">
    <property type="component" value="Unassembled WGS sequence"/>
</dbReference>
<dbReference type="InterPro" id="IPR050380">
    <property type="entry name" value="Immune_Resp_Modulators"/>
</dbReference>
<accession>A0A091RUN3</accession>
<feature type="compositionally biased region" description="Pro residues" evidence="2">
    <location>
        <begin position="92"/>
        <end position="105"/>
    </location>
</feature>
<dbReference type="InterPro" id="IPR007110">
    <property type="entry name" value="Ig-like_dom"/>
</dbReference>
<dbReference type="FunFam" id="2.60.40.10:FF:000463">
    <property type="entry name" value="Immunoglobulin heavy constant gamma 1"/>
    <property type="match status" value="1"/>
</dbReference>
<evidence type="ECO:0000313" key="5">
    <source>
        <dbReference type="Proteomes" id="UP000053840"/>
    </source>
</evidence>
<proteinExistence type="predicted"/>
<dbReference type="SUPFAM" id="SSF48726">
    <property type="entry name" value="Immunoglobulin"/>
    <property type="match status" value="3"/>
</dbReference>
<dbReference type="EMBL" id="KK933974">
    <property type="protein sequence ID" value="KFQ46330.1"/>
    <property type="molecule type" value="Genomic_DNA"/>
</dbReference>
<evidence type="ECO:0000259" key="3">
    <source>
        <dbReference type="PROSITE" id="PS50835"/>
    </source>
</evidence>
<keyword evidence="1" id="KW-0393">Immunoglobulin domain</keyword>
<dbReference type="SMART" id="SM00407">
    <property type="entry name" value="IGc1"/>
    <property type="match status" value="3"/>
</dbReference>
<dbReference type="CDD" id="cd05768">
    <property type="entry name" value="IgC1_CH3_IgAGD_CH4_IgAEM"/>
    <property type="match status" value="1"/>
</dbReference>
<gene>
    <name evidence="4" type="ORF">N333_00512</name>
</gene>
<keyword evidence="5" id="KW-1185">Reference proteome</keyword>
<dbReference type="Pfam" id="PF07654">
    <property type="entry name" value="C1-set"/>
    <property type="match status" value="3"/>
</dbReference>
<dbReference type="AlphaFoldDB" id="A0A091RUN3"/>
<dbReference type="PROSITE" id="PS50835">
    <property type="entry name" value="IG_LIKE"/>
    <property type="match status" value="3"/>
</dbReference>
<feature type="non-terminal residue" evidence="4">
    <location>
        <position position="355"/>
    </location>
</feature>
<dbReference type="FunFam" id="2.60.40.10:FF:000998">
    <property type="entry name" value="Immunoglobulin heavy constant epsilon"/>
    <property type="match status" value="1"/>
</dbReference>
<evidence type="ECO:0000313" key="4">
    <source>
        <dbReference type="EMBL" id="KFQ46330.1"/>
    </source>
</evidence>
<feature type="domain" description="Ig-like" evidence="3">
    <location>
        <begin position="2"/>
        <end position="88"/>
    </location>
</feature>
<evidence type="ECO:0000256" key="1">
    <source>
        <dbReference type="ARBA" id="ARBA00023319"/>
    </source>
</evidence>
<feature type="domain" description="Ig-like" evidence="3">
    <location>
        <begin position="125"/>
        <end position="220"/>
    </location>
</feature>